<protein>
    <submittedName>
        <fullName evidence="1">Uncharacterized protein</fullName>
    </submittedName>
</protein>
<dbReference type="Proteomes" id="UP000187012">
    <property type="component" value="Unassembled WGS sequence"/>
</dbReference>
<evidence type="ECO:0000313" key="1">
    <source>
        <dbReference type="EMBL" id="SIT45639.1"/>
    </source>
</evidence>
<evidence type="ECO:0000313" key="2">
    <source>
        <dbReference type="Proteomes" id="UP000187012"/>
    </source>
</evidence>
<organism evidence="1 2">
    <name type="scientific">Paraburkholderia ribeironis</name>
    <dbReference type="NCBI Taxonomy" id="1247936"/>
    <lineage>
        <taxon>Bacteria</taxon>
        <taxon>Pseudomonadati</taxon>
        <taxon>Pseudomonadota</taxon>
        <taxon>Betaproteobacteria</taxon>
        <taxon>Burkholderiales</taxon>
        <taxon>Burkholderiaceae</taxon>
        <taxon>Paraburkholderia</taxon>
    </lineage>
</organism>
<accession>A0A1N7SFA5</accession>
<reference evidence="1 2" key="1">
    <citation type="submission" date="2016-12" db="EMBL/GenBank/DDBJ databases">
        <authorList>
            <person name="Song W.-J."/>
            <person name="Kurnit D.M."/>
        </authorList>
    </citation>
    <scope>NUCLEOTIDE SEQUENCE [LARGE SCALE GENOMIC DNA]</scope>
    <source>
        <strain evidence="1 2">STM7296</strain>
    </source>
</reference>
<proteinExistence type="predicted"/>
<dbReference type="AlphaFoldDB" id="A0A1N7SFA5"/>
<gene>
    <name evidence="1" type="ORF">BN2475_580023</name>
</gene>
<name>A0A1N7SFA5_9BURK</name>
<keyword evidence="2" id="KW-1185">Reference proteome</keyword>
<sequence>MNGNCAVDDFERVVPHAGANKCEAIFAKGLKKSLAGEDSIYRLIKFRQWQEATIIYGRC</sequence>
<dbReference type="EMBL" id="CYGX02000058">
    <property type="protein sequence ID" value="SIT45639.1"/>
    <property type="molecule type" value="Genomic_DNA"/>
</dbReference>